<accession>A0A3T0N1K1</accession>
<protein>
    <submittedName>
        <fullName evidence="1">GpE family phage tail protein</fullName>
    </submittedName>
</protein>
<proteinExistence type="predicted"/>
<keyword evidence="2" id="KW-1185">Reference proteome</keyword>
<dbReference type="InterPro" id="IPR009493">
    <property type="entry name" value="P2_GpE"/>
</dbReference>
<gene>
    <name evidence="1" type="ORF">EBB79_08200</name>
</gene>
<dbReference type="OrthoDB" id="8566531at2"/>
<reference evidence="1 2" key="1">
    <citation type="submission" date="2018-10" db="EMBL/GenBank/DDBJ databases">
        <title>Parasedimentitalea marina sp. nov., a psychrophilic bacterium isolated from deep seawater of the New Britain Trench.</title>
        <authorList>
            <person name="Cao J."/>
        </authorList>
    </citation>
    <scope>NUCLEOTIDE SEQUENCE [LARGE SCALE GENOMIC DNA]</scope>
    <source>
        <strain evidence="1 2">W43</strain>
    </source>
</reference>
<dbReference type="RefSeq" id="WP_127748438.1">
    <property type="nucleotide sequence ID" value="NZ_CP033219.1"/>
</dbReference>
<dbReference type="KEGG" id="sedi:EBB79_08200"/>
<evidence type="ECO:0000313" key="2">
    <source>
        <dbReference type="Proteomes" id="UP000283063"/>
    </source>
</evidence>
<evidence type="ECO:0000313" key="1">
    <source>
        <dbReference type="EMBL" id="AZV77877.1"/>
    </source>
</evidence>
<dbReference type="Pfam" id="PF06528">
    <property type="entry name" value="Phage_P2_GpE"/>
    <property type="match status" value="1"/>
</dbReference>
<name>A0A3T0N1K1_9RHOB</name>
<dbReference type="AlphaFoldDB" id="A0A3T0N1K1"/>
<dbReference type="EMBL" id="CP033219">
    <property type="protein sequence ID" value="AZV77877.1"/>
    <property type="molecule type" value="Genomic_DNA"/>
</dbReference>
<sequence length="46" mass="5436">MADIAFVFHWPPDVMDDLPIEDLALWREKARQRLKAQHEATHHGSR</sequence>
<organism evidence="1 2">
    <name type="scientific">Parasedimentitalea marina</name>
    <dbReference type="NCBI Taxonomy" id="2483033"/>
    <lineage>
        <taxon>Bacteria</taxon>
        <taxon>Pseudomonadati</taxon>
        <taxon>Pseudomonadota</taxon>
        <taxon>Alphaproteobacteria</taxon>
        <taxon>Rhodobacterales</taxon>
        <taxon>Paracoccaceae</taxon>
        <taxon>Parasedimentitalea</taxon>
    </lineage>
</organism>
<dbReference type="Proteomes" id="UP000283063">
    <property type="component" value="Chromosome"/>
</dbReference>